<organism evidence="13 14">
    <name type="scientific">Chloropicon primus</name>
    <dbReference type="NCBI Taxonomy" id="1764295"/>
    <lineage>
        <taxon>Eukaryota</taxon>
        <taxon>Viridiplantae</taxon>
        <taxon>Chlorophyta</taxon>
        <taxon>Chloropicophyceae</taxon>
        <taxon>Chloropicales</taxon>
        <taxon>Chloropicaceae</taxon>
        <taxon>Chloropicon</taxon>
    </lineage>
</organism>
<reference evidence="13 14" key="1">
    <citation type="submission" date="2018-07" db="EMBL/GenBank/DDBJ databases">
        <title>The complete nuclear genome of the prasinophyte Chloropicon primus (CCMP1205).</title>
        <authorList>
            <person name="Pombert J.-F."/>
            <person name="Otis C."/>
            <person name="Turmel M."/>
            <person name="Lemieux C."/>
        </authorList>
    </citation>
    <scope>NUCLEOTIDE SEQUENCE [LARGE SCALE GENOMIC DNA]</scope>
    <source>
        <strain evidence="13 14">CCMP1205</strain>
    </source>
</reference>
<keyword evidence="10 12" id="KW-0472">Membrane</keyword>
<keyword evidence="6 13" id="KW-0808">Transferase</keyword>
<evidence type="ECO:0000313" key="14">
    <source>
        <dbReference type="Proteomes" id="UP000316726"/>
    </source>
</evidence>
<evidence type="ECO:0000256" key="7">
    <source>
        <dbReference type="ARBA" id="ARBA00022692"/>
    </source>
</evidence>
<keyword evidence="9 12" id="KW-1133">Transmembrane helix</keyword>
<name>A0A5B8MZ59_9CHLO</name>
<feature type="transmembrane region" description="Helical" evidence="12">
    <location>
        <begin position="144"/>
        <end position="165"/>
    </location>
</feature>
<dbReference type="InterPro" id="IPR000537">
    <property type="entry name" value="UbiA_prenyltransferase"/>
</dbReference>
<keyword evidence="7 12" id="KW-0812">Transmembrane</keyword>
<dbReference type="Gene3D" id="1.10.357.140">
    <property type="entry name" value="UbiA prenyltransferase"/>
    <property type="match status" value="1"/>
</dbReference>
<keyword evidence="14" id="KW-1185">Reference proteome</keyword>
<evidence type="ECO:0000256" key="4">
    <source>
        <dbReference type="ARBA" id="ARBA00022528"/>
    </source>
</evidence>
<accession>A0A5B8MZ59</accession>
<feature type="transmembrane region" description="Helical" evidence="12">
    <location>
        <begin position="185"/>
        <end position="204"/>
    </location>
</feature>
<feature type="transmembrane region" description="Helical" evidence="12">
    <location>
        <begin position="211"/>
        <end position="229"/>
    </location>
</feature>
<keyword evidence="5" id="KW-0934">Plastid</keyword>
<dbReference type="GO" id="GO:0016020">
    <property type="term" value="C:membrane"/>
    <property type="evidence" value="ECO:0007669"/>
    <property type="project" value="UniProtKB-SubCell"/>
</dbReference>
<comment type="subcellular location">
    <subcellularLocation>
        <location evidence="1">Membrane</location>
        <topology evidence="1">Multi-pass membrane protein</topology>
    </subcellularLocation>
    <subcellularLocation>
        <location evidence="2">Plastid</location>
        <location evidence="2">Chloroplast</location>
    </subcellularLocation>
</comment>
<dbReference type="GO" id="GO:0009507">
    <property type="term" value="C:chloroplast"/>
    <property type="evidence" value="ECO:0007669"/>
    <property type="project" value="UniProtKB-SubCell"/>
</dbReference>
<dbReference type="NCBIfam" id="NF009525">
    <property type="entry name" value="PRK12887.1"/>
    <property type="match status" value="1"/>
</dbReference>
<evidence type="ECO:0000256" key="3">
    <source>
        <dbReference type="ARBA" id="ARBA00005985"/>
    </source>
</evidence>
<evidence type="ECO:0000256" key="6">
    <source>
        <dbReference type="ARBA" id="ARBA00022679"/>
    </source>
</evidence>
<dbReference type="OrthoDB" id="1502398at2759"/>
<feature type="transmembrane region" description="Helical" evidence="12">
    <location>
        <begin position="272"/>
        <end position="291"/>
    </location>
</feature>
<dbReference type="Pfam" id="PF01040">
    <property type="entry name" value="UbiA"/>
    <property type="match status" value="1"/>
</dbReference>
<evidence type="ECO:0000256" key="10">
    <source>
        <dbReference type="ARBA" id="ARBA00023136"/>
    </source>
</evidence>
<dbReference type="InterPro" id="IPR044878">
    <property type="entry name" value="UbiA_sf"/>
</dbReference>
<proteinExistence type="inferred from homology"/>
<evidence type="ECO:0000256" key="12">
    <source>
        <dbReference type="SAM" id="Phobius"/>
    </source>
</evidence>
<evidence type="ECO:0000256" key="9">
    <source>
        <dbReference type="ARBA" id="ARBA00022989"/>
    </source>
</evidence>
<dbReference type="EMBL" id="CP031052">
    <property type="protein sequence ID" value="QDZ25927.1"/>
    <property type="molecule type" value="Genomic_DNA"/>
</dbReference>
<dbReference type="AlphaFoldDB" id="A0A5B8MZ59"/>
<evidence type="ECO:0000256" key="1">
    <source>
        <dbReference type="ARBA" id="ARBA00004141"/>
    </source>
</evidence>
<sequence>MSQALVTGARPLPRAAGMGARDASSRTSAGFVRGARSGSPCCVSSRPQSSIQQSRRRRGEREARPMLSGAVERSRSVAASSAAADVSGGGEGSSAAPKASLLHAFWKFTRPHTIRGTILGSVALTSRVLLEHSDAIRWILLPRAFAGLVALLCANAFIVGINQIYDVRIDEVNKPYLPIAAGEMSQSTAWVIISTLGLIGLTIVHTLFGQHIALLYTLSLVIGAIYSVPPLRLKQRPLPAMACIVLCRGFLLNYGVNDAACAALGVPFEWKFPVAFITGFVTCFAVIISAAKDLPDVEGDKKENVQTFATWLGTGKVAMASVALLMLNYLVAMFLGMAQPDMFNSPVMVVGHMVLSFFLVNQATKLHHTGYSQQGIKGFYRFIWNLFYAEYFLYPFI</sequence>
<keyword evidence="4" id="KW-0150">Chloroplast</keyword>
<evidence type="ECO:0000313" key="13">
    <source>
        <dbReference type="EMBL" id="QDZ25927.1"/>
    </source>
</evidence>
<comment type="similarity">
    <text evidence="3">Belongs to the UbiA prenyltransferase family.</text>
</comment>
<dbReference type="GO" id="GO:0004659">
    <property type="term" value="F:prenyltransferase activity"/>
    <property type="evidence" value="ECO:0007669"/>
    <property type="project" value="InterPro"/>
</dbReference>
<evidence type="ECO:0000256" key="5">
    <source>
        <dbReference type="ARBA" id="ARBA00022640"/>
    </source>
</evidence>
<feature type="transmembrane region" description="Helical" evidence="12">
    <location>
        <begin position="311"/>
        <end position="336"/>
    </location>
</feature>
<dbReference type="Proteomes" id="UP000316726">
    <property type="component" value="Chromosome 19"/>
</dbReference>
<feature type="transmembrane region" description="Helical" evidence="12">
    <location>
        <begin position="342"/>
        <end position="360"/>
    </location>
</feature>
<evidence type="ECO:0000256" key="11">
    <source>
        <dbReference type="SAM" id="MobiDB-lite"/>
    </source>
</evidence>
<feature type="region of interest" description="Disordered" evidence="11">
    <location>
        <begin position="1"/>
        <end position="75"/>
    </location>
</feature>
<protein>
    <submittedName>
        <fullName evidence="13">Homogentisate solanesyltransferase</fullName>
    </submittedName>
</protein>
<feature type="compositionally biased region" description="Low complexity" evidence="11">
    <location>
        <begin position="44"/>
        <end position="53"/>
    </location>
</feature>
<dbReference type="STRING" id="1764295.A0A5B8MZ59"/>
<dbReference type="CDD" id="cd13960">
    <property type="entry name" value="PT_UbiA_HPT1"/>
    <property type="match status" value="1"/>
</dbReference>
<dbReference type="PANTHER" id="PTHR43009">
    <property type="entry name" value="HOMOGENTISATE SOLANESYLTRANSFERASE, CHLOROPLASTIC"/>
    <property type="match status" value="1"/>
</dbReference>
<dbReference type="PANTHER" id="PTHR43009:SF10">
    <property type="entry name" value="HOMOGENTISATE SOLANESYLTRANSFERASE, CHLOROPLASTIC"/>
    <property type="match status" value="1"/>
</dbReference>
<dbReference type="InterPro" id="IPR044502">
    <property type="entry name" value="AtHST-like"/>
</dbReference>
<evidence type="ECO:0000256" key="8">
    <source>
        <dbReference type="ARBA" id="ARBA00022946"/>
    </source>
</evidence>
<keyword evidence="8" id="KW-0809">Transit peptide</keyword>
<evidence type="ECO:0000256" key="2">
    <source>
        <dbReference type="ARBA" id="ARBA00004229"/>
    </source>
</evidence>
<gene>
    <name evidence="13" type="ORF">A3770_19p84450</name>
</gene>